<sequence>MFRSYHANVRNDICIGNVTIITMISFIINKKTRKIQQQRREHHLARLFKPRSNTPNALPNFQDKFHKRVSAALLPDSSLESSSSKKIKRKKKANLPLPTYEDYSRPSYTSDETKEIKSRPKKRESFQVSIPINLGSSHKSHALHPDRQDKGFSPTLELCPWINVFMIGSQYN</sequence>
<proteinExistence type="predicted"/>
<accession>U9UIY8</accession>
<reference evidence="2" key="1">
    <citation type="submission" date="2013-07" db="EMBL/GenBank/DDBJ databases">
        <title>The genome of an arbuscular mycorrhizal fungus provides insights into the evolution of the oldest plant symbiosis.</title>
        <authorList>
            <consortium name="DOE Joint Genome Institute"/>
            <person name="Tisserant E."/>
            <person name="Malbreil M."/>
            <person name="Kuo A."/>
            <person name="Kohler A."/>
            <person name="Symeonidi A."/>
            <person name="Balestrini R."/>
            <person name="Charron P."/>
            <person name="Duensing N."/>
            <person name="Frei-dit-Frey N."/>
            <person name="Gianinazzi-Pearson V."/>
            <person name="Gilbert B."/>
            <person name="Handa Y."/>
            <person name="Hijri M."/>
            <person name="Kaul R."/>
            <person name="Kawaguchi M."/>
            <person name="Krajinski F."/>
            <person name="Lammers P."/>
            <person name="Lapierre D."/>
            <person name="Masclaux F.G."/>
            <person name="Murat C."/>
            <person name="Morin E."/>
            <person name="Ndikumana S."/>
            <person name="Pagni M."/>
            <person name="Petitpierre D."/>
            <person name="Requena N."/>
            <person name="Rosikiewicz P."/>
            <person name="Riley R."/>
            <person name="Saito K."/>
            <person name="San Clemente H."/>
            <person name="Shapiro H."/>
            <person name="van Tuinen D."/>
            <person name="Becard G."/>
            <person name="Bonfante P."/>
            <person name="Paszkowski U."/>
            <person name="Shachar-Hill Y."/>
            <person name="Young J.P."/>
            <person name="Sanders I.R."/>
            <person name="Henrissat B."/>
            <person name="Rensing S.A."/>
            <person name="Grigoriev I.V."/>
            <person name="Corradi N."/>
            <person name="Roux C."/>
            <person name="Martin F."/>
        </authorList>
    </citation>
    <scope>NUCLEOTIDE SEQUENCE</scope>
    <source>
        <strain evidence="2">DAOM 197198</strain>
    </source>
</reference>
<gene>
    <name evidence="2" type="ORF">GLOINDRAFT_20636</name>
</gene>
<name>U9UIY8_RHIID</name>
<organism evidence="2">
    <name type="scientific">Rhizophagus irregularis (strain DAOM 181602 / DAOM 197198 / MUCL 43194)</name>
    <name type="common">Arbuscular mycorrhizal fungus</name>
    <name type="synonym">Glomus intraradices</name>
    <dbReference type="NCBI Taxonomy" id="747089"/>
    <lineage>
        <taxon>Eukaryota</taxon>
        <taxon>Fungi</taxon>
        <taxon>Fungi incertae sedis</taxon>
        <taxon>Mucoromycota</taxon>
        <taxon>Glomeromycotina</taxon>
        <taxon>Glomeromycetes</taxon>
        <taxon>Glomerales</taxon>
        <taxon>Glomeraceae</taxon>
        <taxon>Rhizophagus</taxon>
    </lineage>
</organism>
<protein>
    <submittedName>
        <fullName evidence="2">Uncharacterized protein</fullName>
    </submittedName>
</protein>
<evidence type="ECO:0000313" key="2">
    <source>
        <dbReference type="EMBL" id="ESA18503.1"/>
    </source>
</evidence>
<feature type="region of interest" description="Disordered" evidence="1">
    <location>
        <begin position="76"/>
        <end position="127"/>
    </location>
</feature>
<dbReference type="HOGENOM" id="CLU_1556076_0_0_1"/>
<dbReference type="AlphaFoldDB" id="U9UIY8"/>
<dbReference type="EMBL" id="KI279162">
    <property type="protein sequence ID" value="ESA18503.1"/>
    <property type="molecule type" value="Genomic_DNA"/>
</dbReference>
<evidence type="ECO:0000256" key="1">
    <source>
        <dbReference type="SAM" id="MobiDB-lite"/>
    </source>
</evidence>